<organism evidence="1 3">
    <name type="scientific">Sphingosinicella microcystinivorans</name>
    <dbReference type="NCBI Taxonomy" id="335406"/>
    <lineage>
        <taxon>Bacteria</taxon>
        <taxon>Pseudomonadati</taxon>
        <taxon>Pseudomonadota</taxon>
        <taxon>Alphaproteobacteria</taxon>
        <taxon>Sphingomonadales</taxon>
        <taxon>Sphingosinicellaceae</taxon>
        <taxon>Sphingosinicella</taxon>
    </lineage>
</organism>
<gene>
    <name evidence="2" type="ORF">DFR51_3081</name>
    <name evidence="1" type="ORF">SmB9_32340</name>
</gene>
<dbReference type="Pfam" id="PF08849">
    <property type="entry name" value="BrxA"/>
    <property type="match status" value="1"/>
</dbReference>
<dbReference type="EMBL" id="RBWX01000010">
    <property type="protein sequence ID" value="RKS86377.1"/>
    <property type="molecule type" value="Genomic_DNA"/>
</dbReference>
<dbReference type="InterPro" id="IPR023137">
    <property type="entry name" value="BrxA_sf"/>
</dbReference>
<name>A0AAD1G2F4_SPHMI</name>
<evidence type="ECO:0000313" key="3">
    <source>
        <dbReference type="Proteomes" id="UP000275727"/>
    </source>
</evidence>
<protein>
    <submittedName>
        <fullName evidence="2">Inner membrane protein DUF1819</fullName>
    </submittedName>
</protein>
<evidence type="ECO:0000313" key="4">
    <source>
        <dbReference type="Proteomes" id="UP000276029"/>
    </source>
</evidence>
<dbReference type="InterPro" id="IPR014948">
    <property type="entry name" value="BrxA"/>
</dbReference>
<dbReference type="Proteomes" id="UP000275727">
    <property type="component" value="Chromosome"/>
</dbReference>
<reference evidence="2 4" key="2">
    <citation type="submission" date="2018-10" db="EMBL/GenBank/DDBJ databases">
        <title>Genomic Encyclopedia of Type Strains, Phase IV (KMG-IV): sequencing the most valuable type-strain genomes for metagenomic binning, comparative biology and taxonomic classification.</title>
        <authorList>
            <person name="Goeker M."/>
        </authorList>
    </citation>
    <scope>NUCLEOTIDE SEQUENCE [LARGE SCALE GENOMIC DNA]</scope>
    <source>
        <strain evidence="2 4">DSM 19791</strain>
    </source>
</reference>
<evidence type="ECO:0000313" key="1">
    <source>
        <dbReference type="EMBL" id="BBE35576.1"/>
    </source>
</evidence>
<dbReference type="RefSeq" id="WP_243445446.1">
    <property type="nucleotide sequence ID" value="NZ_AP018711.1"/>
</dbReference>
<dbReference type="Proteomes" id="UP000276029">
    <property type="component" value="Unassembled WGS sequence"/>
</dbReference>
<reference evidence="1 3" key="1">
    <citation type="submission" date="2018-06" db="EMBL/GenBank/DDBJ databases">
        <title>Complete Genome Sequence of the Microcystin-Degrading Bacterium Sphingosinicella microcystinivorans Strain B-9.</title>
        <authorList>
            <person name="Jin H."/>
            <person name="Nishizawa T."/>
            <person name="Guo Y."/>
            <person name="Nishizawa A."/>
            <person name="Park H."/>
            <person name="Kato H."/>
            <person name="Tsuji K."/>
            <person name="Harada K."/>
        </authorList>
    </citation>
    <scope>NUCLEOTIDE SEQUENCE [LARGE SCALE GENOMIC DNA]</scope>
    <source>
        <strain evidence="1 3">B9</strain>
    </source>
</reference>
<dbReference type="EMBL" id="AP018711">
    <property type="protein sequence ID" value="BBE35576.1"/>
    <property type="molecule type" value="Genomic_DNA"/>
</dbReference>
<keyword evidence="4" id="KW-1185">Reference proteome</keyword>
<dbReference type="KEGG" id="smic:SmB9_32340"/>
<dbReference type="AlphaFoldDB" id="A0AAD1G2F4"/>
<accession>A0AAD1G2F4</accession>
<proteinExistence type="predicted"/>
<evidence type="ECO:0000313" key="2">
    <source>
        <dbReference type="EMBL" id="RKS86377.1"/>
    </source>
</evidence>
<dbReference type="Gene3D" id="1.10.3540.10">
    <property type="entry name" value="uncharacterized protein from magnetospirillum magneticum domain"/>
    <property type="match status" value="1"/>
</dbReference>
<sequence length="206" mass="22973">MKESSEQRPYLMSFGTGGLFINESVAVARQHVAGADWDSTLVAAQESGAFPVRKASSARRSIREIVNRLKRLSPDELALFIEGDRSEQAALLWLAACRAYRFIGEFAVEVLSDRFLSLRTDLTYADFDTFLSAKEEWSPKLAALSASTRAKLRAVLFRLMREAEVLSQDNRILGAMLSPRVLAVIQAGNPDELRYFPGAERQSGRK</sequence>